<proteinExistence type="predicted"/>
<name>A0A7E6F7V5_9MOLL</name>
<feature type="region of interest" description="Disordered" evidence="1">
    <location>
        <begin position="223"/>
        <end position="261"/>
    </location>
</feature>
<reference evidence="3 4" key="1">
    <citation type="submission" date="2025-08" db="UniProtKB">
        <authorList>
            <consortium name="RefSeq"/>
        </authorList>
    </citation>
    <scope>IDENTIFICATION</scope>
</reference>
<feature type="compositionally biased region" description="Low complexity" evidence="1">
    <location>
        <begin position="223"/>
        <end position="232"/>
    </location>
</feature>
<keyword evidence="2" id="KW-1185">Reference proteome</keyword>
<dbReference type="Proteomes" id="UP000515154">
    <property type="component" value="Linkage group LG1"/>
</dbReference>
<accession>A0A7E6F7V5</accession>
<dbReference type="RefSeq" id="XP_036363588.1">
    <property type="nucleotide sequence ID" value="XM_036507695.1"/>
</dbReference>
<dbReference type="AlphaFoldDB" id="A0A7E6F7V5"/>
<dbReference type="KEGG" id="osn:118765479"/>
<evidence type="ECO:0000313" key="4">
    <source>
        <dbReference type="RefSeq" id="XP_036363588.1"/>
    </source>
</evidence>
<protein>
    <submittedName>
        <fullName evidence="3 4">Uncharacterized protein LOC118765479</fullName>
    </submittedName>
</protein>
<sequence length="261" mass="28622">MYQERRMERSVGMILIIPFGICFILLFLVCCFADEMKKMCILPSQIPLSYRNTSPTFNTSRRQEAAAAHQNRIDLEDVEEQGFVVEQNETEQLISEELPIDLVVHGNNNNGSDRNDNNSNSIISCHQQPTDFCCSNNSSEQYISYNNTGLRFGDGGEEAETSLIPAVIRQSSLQRNPAHTSFSDIRNQDMITSDLISSRSAAAAVNASSTSIATSSISTITNEATSTSAAAPAPAPPKPQPNSHQVEVTVCVNNHYQPTDS</sequence>
<dbReference type="RefSeq" id="XP_036363584.1">
    <property type="nucleotide sequence ID" value="XM_036507691.1"/>
</dbReference>
<evidence type="ECO:0000256" key="1">
    <source>
        <dbReference type="SAM" id="MobiDB-lite"/>
    </source>
</evidence>
<feature type="compositionally biased region" description="Polar residues" evidence="1">
    <location>
        <begin position="251"/>
        <end position="261"/>
    </location>
</feature>
<gene>
    <name evidence="3 4" type="primary">LOC118765479</name>
</gene>
<evidence type="ECO:0000313" key="2">
    <source>
        <dbReference type="Proteomes" id="UP000515154"/>
    </source>
</evidence>
<evidence type="ECO:0000313" key="3">
    <source>
        <dbReference type="RefSeq" id="XP_036363584.1"/>
    </source>
</evidence>
<organism evidence="2 4">
    <name type="scientific">Octopus sinensis</name>
    <name type="common">East Asian common octopus</name>
    <dbReference type="NCBI Taxonomy" id="2607531"/>
    <lineage>
        <taxon>Eukaryota</taxon>
        <taxon>Metazoa</taxon>
        <taxon>Spiralia</taxon>
        <taxon>Lophotrochozoa</taxon>
        <taxon>Mollusca</taxon>
        <taxon>Cephalopoda</taxon>
        <taxon>Coleoidea</taxon>
        <taxon>Octopodiformes</taxon>
        <taxon>Octopoda</taxon>
        <taxon>Incirrata</taxon>
        <taxon>Octopodidae</taxon>
        <taxon>Octopus</taxon>
    </lineage>
</organism>